<dbReference type="Proteomes" id="UP001156706">
    <property type="component" value="Unassembled WGS sequence"/>
</dbReference>
<organism evidence="1 2">
    <name type="scientific">Chitinimonas prasina</name>
    <dbReference type="NCBI Taxonomy" id="1434937"/>
    <lineage>
        <taxon>Bacteria</taxon>
        <taxon>Pseudomonadati</taxon>
        <taxon>Pseudomonadota</taxon>
        <taxon>Betaproteobacteria</taxon>
        <taxon>Neisseriales</taxon>
        <taxon>Chitinibacteraceae</taxon>
        <taxon>Chitinimonas</taxon>
    </lineage>
</organism>
<dbReference type="RefSeq" id="WP_284195346.1">
    <property type="nucleotide sequence ID" value="NZ_BSOG01000001.1"/>
</dbReference>
<name>A0ABQ5YB89_9NEIS</name>
<dbReference type="SUPFAM" id="SSF51621">
    <property type="entry name" value="Phosphoenolpyruvate/pyruvate domain"/>
    <property type="match status" value="1"/>
</dbReference>
<proteinExistence type="predicted"/>
<dbReference type="InterPro" id="IPR040442">
    <property type="entry name" value="Pyrv_kinase-like_dom_sf"/>
</dbReference>
<dbReference type="InterPro" id="IPR015813">
    <property type="entry name" value="Pyrv/PenolPyrv_kinase-like_dom"/>
</dbReference>
<dbReference type="PANTHER" id="PTHR42905:SF16">
    <property type="entry name" value="CARBOXYPHOSPHONOENOLPYRUVATE PHOSPHONOMUTASE-LIKE PROTEIN (AFU_ORTHOLOGUE AFUA_5G07230)"/>
    <property type="match status" value="1"/>
</dbReference>
<dbReference type="CDD" id="cd00377">
    <property type="entry name" value="ICL_PEPM"/>
    <property type="match status" value="1"/>
</dbReference>
<dbReference type="Pfam" id="PF13714">
    <property type="entry name" value="PEP_mutase"/>
    <property type="match status" value="1"/>
</dbReference>
<evidence type="ECO:0000313" key="2">
    <source>
        <dbReference type="Proteomes" id="UP001156706"/>
    </source>
</evidence>
<keyword evidence="2" id="KW-1185">Reference proteome</keyword>
<gene>
    <name evidence="1" type="ORF">GCM10007907_10050</name>
</gene>
<dbReference type="InterPro" id="IPR039556">
    <property type="entry name" value="ICL/PEPM"/>
</dbReference>
<dbReference type="EMBL" id="BSOG01000001">
    <property type="protein sequence ID" value="GLR12215.1"/>
    <property type="molecule type" value="Genomic_DNA"/>
</dbReference>
<protein>
    <recommendedName>
        <fullName evidence="3">Isocitrate lyase/phosphoenolpyruvate mutase family protein</fullName>
    </recommendedName>
</protein>
<comment type="caution">
    <text evidence="1">The sequence shown here is derived from an EMBL/GenBank/DDBJ whole genome shotgun (WGS) entry which is preliminary data.</text>
</comment>
<accession>A0ABQ5YB89</accession>
<reference evidence="2" key="1">
    <citation type="journal article" date="2019" name="Int. J. Syst. Evol. Microbiol.">
        <title>The Global Catalogue of Microorganisms (GCM) 10K type strain sequencing project: providing services to taxonomists for standard genome sequencing and annotation.</title>
        <authorList>
            <consortium name="The Broad Institute Genomics Platform"/>
            <consortium name="The Broad Institute Genome Sequencing Center for Infectious Disease"/>
            <person name="Wu L."/>
            <person name="Ma J."/>
        </authorList>
    </citation>
    <scope>NUCLEOTIDE SEQUENCE [LARGE SCALE GENOMIC DNA]</scope>
    <source>
        <strain evidence="2">NBRC 110044</strain>
    </source>
</reference>
<evidence type="ECO:0008006" key="3">
    <source>
        <dbReference type="Google" id="ProtNLM"/>
    </source>
</evidence>
<evidence type="ECO:0000313" key="1">
    <source>
        <dbReference type="EMBL" id="GLR12215.1"/>
    </source>
</evidence>
<dbReference type="Gene3D" id="3.20.20.60">
    <property type="entry name" value="Phosphoenolpyruvate-binding domains"/>
    <property type="match status" value="1"/>
</dbReference>
<sequence>MTVPNHIHFCALHTQPKPLVLPNAWDAASAAIFQRAGAPAVATSSAALAWSLGYADGSTLPRHELLAAIARIQRVLTVPLTVDLEDGYSNDAKQVAGLVVEVAQTGVTGINLEDGAQPSHLLVEKIAACRQALGKRPLFINARTDVYLRGLATGAEALELTLMRAQQYQGVGADGLFVPGLSSIDDTAFIATRTALPVNLMLLPDMPPIPALFAAGARRFTAGPANFLLAYGRTFTTTQALLNTHQAAGLFTDRAVEYAEMNALFSSPPQPGPYWGT</sequence>
<dbReference type="PANTHER" id="PTHR42905">
    <property type="entry name" value="PHOSPHOENOLPYRUVATE CARBOXYLASE"/>
    <property type="match status" value="1"/>
</dbReference>